<evidence type="ECO:0000256" key="14">
    <source>
        <dbReference type="SAM" id="MobiDB-lite"/>
    </source>
</evidence>
<evidence type="ECO:0000256" key="7">
    <source>
        <dbReference type="ARBA" id="ARBA00053401"/>
    </source>
</evidence>
<dbReference type="GO" id="GO:0000774">
    <property type="term" value="F:adenyl-nucleotide exchange factor activity"/>
    <property type="evidence" value="ECO:0007669"/>
    <property type="project" value="InterPro"/>
</dbReference>
<dbReference type="GO" id="GO:0005737">
    <property type="term" value="C:cytoplasm"/>
    <property type="evidence" value="ECO:0007669"/>
    <property type="project" value="UniProtKB-SubCell"/>
</dbReference>
<reference evidence="15 16" key="2">
    <citation type="journal article" date="2016" name="Sci. Rep.">
        <title>The genome of Rhizobiales bacteria in predatory ants reveals urease gene functions but no genes for nitrogen fixation.</title>
        <authorList>
            <person name="Neuvonen M.M."/>
            <person name="Tamarit D."/>
            <person name="Naslund K."/>
            <person name="Liebig J."/>
            <person name="Feldhaar H."/>
            <person name="Moran N.A."/>
            <person name="Guy L."/>
            <person name="Andersson S.G."/>
        </authorList>
    </citation>
    <scope>NUCLEOTIDE SEQUENCE [LARGE SCALE GENOMIC DNA]</scope>
    <source>
        <strain evidence="15 16">Hsal</strain>
    </source>
</reference>
<dbReference type="STRING" id="1902579.BHV28_17010"/>
<dbReference type="Gene3D" id="2.30.22.10">
    <property type="entry name" value="Head domain of nucleotide exchange factor GrpE"/>
    <property type="match status" value="1"/>
</dbReference>
<evidence type="ECO:0000256" key="11">
    <source>
        <dbReference type="RuleBase" id="RU000639"/>
    </source>
</evidence>
<evidence type="ECO:0000256" key="6">
    <source>
        <dbReference type="ARBA" id="ARBA00023186"/>
    </source>
</evidence>
<dbReference type="SUPFAM" id="SSF58014">
    <property type="entry name" value="Coiled-coil domain of nucleotide exchange factor GrpE"/>
    <property type="match status" value="1"/>
</dbReference>
<evidence type="ECO:0000256" key="2">
    <source>
        <dbReference type="ARBA" id="ARBA00009054"/>
    </source>
</evidence>
<dbReference type="Pfam" id="PF01025">
    <property type="entry name" value="GrpE"/>
    <property type="match status" value="1"/>
</dbReference>
<evidence type="ECO:0000256" key="12">
    <source>
        <dbReference type="RuleBase" id="RU004478"/>
    </source>
</evidence>
<keyword evidence="5 10" id="KW-0346">Stress response</keyword>
<dbReference type="GO" id="GO:0006457">
    <property type="term" value="P:protein folding"/>
    <property type="evidence" value="ECO:0007669"/>
    <property type="project" value="InterPro"/>
</dbReference>
<evidence type="ECO:0000256" key="4">
    <source>
        <dbReference type="ARBA" id="ARBA00022490"/>
    </source>
</evidence>
<keyword evidence="4 10" id="KW-0963">Cytoplasm</keyword>
<dbReference type="EMBL" id="CP017315">
    <property type="protein sequence ID" value="AQS42371.1"/>
    <property type="molecule type" value="Genomic_DNA"/>
</dbReference>
<dbReference type="PRINTS" id="PR00773">
    <property type="entry name" value="GRPEPROTEIN"/>
</dbReference>
<dbReference type="InterPro" id="IPR009012">
    <property type="entry name" value="GrpE_head"/>
</dbReference>
<reference evidence="15 16" key="1">
    <citation type="journal article" date="2010" name="Science">
        <title>Genomic comparison of the ants Camponotus floridanus and Harpegnathos saltator.</title>
        <authorList>
            <person name="Bonasio R."/>
            <person name="Zhang G."/>
            <person name="Ye C."/>
            <person name="Mutti N.S."/>
            <person name="Fang X."/>
            <person name="Qin N."/>
            <person name="Donahue G."/>
            <person name="Yang P."/>
            <person name="Li Q."/>
            <person name="Li C."/>
            <person name="Zhang P."/>
            <person name="Huang Z."/>
            <person name="Berger S.L."/>
            <person name="Reinberg D."/>
            <person name="Wang J."/>
            <person name="Liebig J."/>
        </authorList>
    </citation>
    <scope>NUCLEOTIDE SEQUENCE [LARGE SCALE GENOMIC DNA]</scope>
    <source>
        <strain evidence="15 16">Hsal</strain>
    </source>
</reference>
<dbReference type="NCBIfam" id="NF010748">
    <property type="entry name" value="PRK14150.1"/>
    <property type="match status" value="1"/>
</dbReference>
<dbReference type="KEGG" id="thd:BHV28_17010"/>
<dbReference type="Proteomes" id="UP000188912">
    <property type="component" value="Chromosome"/>
</dbReference>
<comment type="similarity">
    <text evidence="2 10 12">Belongs to the GrpE family.</text>
</comment>
<evidence type="ECO:0000313" key="15">
    <source>
        <dbReference type="EMBL" id="AQS42371.1"/>
    </source>
</evidence>
<feature type="region of interest" description="Disordered" evidence="14">
    <location>
        <begin position="1"/>
        <end position="54"/>
    </location>
</feature>
<dbReference type="FunFam" id="2.30.22.10:FF:000001">
    <property type="entry name" value="Protein GrpE"/>
    <property type="match status" value="1"/>
</dbReference>
<evidence type="ECO:0000256" key="9">
    <source>
        <dbReference type="ARBA" id="ARBA00076414"/>
    </source>
</evidence>
<dbReference type="GO" id="GO:0051087">
    <property type="term" value="F:protein-folding chaperone binding"/>
    <property type="evidence" value="ECO:0007669"/>
    <property type="project" value="InterPro"/>
</dbReference>
<protein>
    <recommendedName>
        <fullName evidence="8 10">Protein GrpE</fullName>
    </recommendedName>
    <alternativeName>
        <fullName evidence="9 10">HSP-70 cofactor</fullName>
    </alternativeName>
</protein>
<evidence type="ECO:0000256" key="13">
    <source>
        <dbReference type="SAM" id="Coils"/>
    </source>
</evidence>
<dbReference type="CDD" id="cd00446">
    <property type="entry name" value="GrpE"/>
    <property type="match status" value="1"/>
</dbReference>
<keyword evidence="6 10" id="KW-0143">Chaperone</keyword>
<evidence type="ECO:0000256" key="5">
    <source>
        <dbReference type="ARBA" id="ARBA00023016"/>
    </source>
</evidence>
<feature type="compositionally biased region" description="Basic and acidic residues" evidence="14">
    <location>
        <begin position="1"/>
        <end position="42"/>
    </location>
</feature>
<dbReference type="PROSITE" id="PS01071">
    <property type="entry name" value="GRPE"/>
    <property type="match status" value="1"/>
</dbReference>
<keyword evidence="13" id="KW-0175">Coiled coil</keyword>
<gene>
    <name evidence="10 15" type="primary">grpE</name>
    <name evidence="15" type="ORF">BHV28_17010</name>
</gene>
<accession>A0A1U9JX09</accession>
<dbReference type="InterPro" id="IPR000740">
    <property type="entry name" value="GrpE"/>
</dbReference>
<sequence length="230" mass="25283">MADEKQTGENKHTRHDLKNPKDRDTLKRAADEMLKTRKKDQPEEGAEDAAFAADSAVTEEGAELKNEILRLAADNTELKNQLLRLAADMENLRRRTQRDVNDAKTYAIANFARDMLSVADNLSRALAAIPPEARENDANVKALSEGVDMTERAMMAAMERNGVKKIEPEGHKFDPNFHQAMFEVPDTTVPNNTVTQVVQAGYTIGDRVLRPAMVGVAKGGAKAESPAGKD</sequence>
<evidence type="ECO:0000256" key="3">
    <source>
        <dbReference type="ARBA" id="ARBA00011738"/>
    </source>
</evidence>
<dbReference type="GO" id="GO:0051082">
    <property type="term" value="F:unfolded protein binding"/>
    <property type="evidence" value="ECO:0007669"/>
    <property type="project" value="TreeGrafter"/>
</dbReference>
<comment type="subunit">
    <text evidence="3 10">Homodimer.</text>
</comment>
<name>A0A1U9JX09_9HYPH</name>
<comment type="function">
    <text evidence="7 10 11">Participates actively in the response to hyperosmotic and heat shock by preventing the aggregation of stress-denatured proteins, in association with DnaK and GrpE. It is the nucleotide exchange factor for DnaK and may function as a thermosensor. Unfolded proteins bind initially to DnaJ; upon interaction with the DnaJ-bound protein, DnaK hydrolyzes its bound ATP, resulting in the formation of a stable complex. GrpE releases ADP from DnaK; ATP binding to DnaK triggers the release of the substrate protein, thus completing the reaction cycle. Several rounds of ATP-dependent interactions between DnaJ, DnaK and GrpE are required for fully efficient folding.</text>
</comment>
<proteinExistence type="inferred from homology"/>
<feature type="coiled-coil region" evidence="13">
    <location>
        <begin position="61"/>
        <end position="99"/>
    </location>
</feature>
<evidence type="ECO:0000313" key="16">
    <source>
        <dbReference type="Proteomes" id="UP000188912"/>
    </source>
</evidence>
<dbReference type="PANTHER" id="PTHR21237">
    <property type="entry name" value="GRPE PROTEIN"/>
    <property type="match status" value="1"/>
</dbReference>
<dbReference type="AlphaFoldDB" id="A0A1U9JX09"/>
<dbReference type="HAMAP" id="MF_01151">
    <property type="entry name" value="GrpE"/>
    <property type="match status" value="1"/>
</dbReference>
<evidence type="ECO:0000256" key="8">
    <source>
        <dbReference type="ARBA" id="ARBA00072274"/>
    </source>
</evidence>
<dbReference type="GO" id="GO:0042803">
    <property type="term" value="F:protein homodimerization activity"/>
    <property type="evidence" value="ECO:0007669"/>
    <property type="project" value="InterPro"/>
</dbReference>
<dbReference type="NCBIfam" id="NF010739">
    <property type="entry name" value="PRK14141.1"/>
    <property type="match status" value="1"/>
</dbReference>
<comment type="subcellular location">
    <subcellularLocation>
        <location evidence="1 10">Cytoplasm</location>
    </subcellularLocation>
</comment>
<dbReference type="SUPFAM" id="SSF51064">
    <property type="entry name" value="Head domain of nucleotide exchange factor GrpE"/>
    <property type="match status" value="1"/>
</dbReference>
<evidence type="ECO:0000256" key="10">
    <source>
        <dbReference type="HAMAP-Rule" id="MF_01151"/>
    </source>
</evidence>
<dbReference type="NCBIfam" id="NF010738">
    <property type="entry name" value="PRK14140.1"/>
    <property type="match status" value="1"/>
</dbReference>
<keyword evidence="16" id="KW-1185">Reference proteome</keyword>
<organism evidence="15 16">
    <name type="scientific">Candidatus Tokpelaia hoelldobleri</name>
    <dbReference type="NCBI Taxonomy" id="1902579"/>
    <lineage>
        <taxon>Bacteria</taxon>
        <taxon>Pseudomonadati</taxon>
        <taxon>Pseudomonadota</taxon>
        <taxon>Alphaproteobacteria</taxon>
        <taxon>Hyphomicrobiales</taxon>
        <taxon>Candidatus Tokpelaia</taxon>
    </lineage>
</organism>
<dbReference type="PANTHER" id="PTHR21237:SF23">
    <property type="entry name" value="GRPE PROTEIN HOMOLOG, MITOCHONDRIAL"/>
    <property type="match status" value="1"/>
</dbReference>
<evidence type="ECO:0000256" key="1">
    <source>
        <dbReference type="ARBA" id="ARBA00004496"/>
    </source>
</evidence>
<dbReference type="Gene3D" id="3.90.20.20">
    <property type="match status" value="1"/>
</dbReference>
<dbReference type="InterPro" id="IPR013805">
    <property type="entry name" value="GrpE_CC"/>
</dbReference>